<dbReference type="SUPFAM" id="SSF54654">
    <property type="entry name" value="CI-2 family of serine protease inhibitors"/>
    <property type="match status" value="1"/>
</dbReference>
<sequence>MATKEQWPELAGKTGAEAQAAVKADRPDVEVQVMDEGSPCTMDYRTDRVRIFVNTDGKVSGTPMCG</sequence>
<reference evidence="6" key="3">
    <citation type="submission" date="2015-06" db="UniProtKB">
        <authorList>
            <consortium name="EnsemblMetazoa"/>
        </authorList>
    </citation>
    <scope>IDENTIFICATION</scope>
</reference>
<dbReference type="PANTHER" id="PTHR33091">
    <property type="entry name" value="PROTEIN, PUTATIVE, EXPRESSED-RELATED"/>
    <property type="match status" value="1"/>
</dbReference>
<dbReference type="OMA" id="KQSWPEC"/>
<dbReference type="Proteomes" id="UP000014760">
    <property type="component" value="Unassembled WGS sequence"/>
</dbReference>
<evidence type="ECO:0000256" key="4">
    <source>
        <dbReference type="SAM" id="MobiDB-lite"/>
    </source>
</evidence>
<evidence type="ECO:0000313" key="7">
    <source>
        <dbReference type="Proteomes" id="UP000014760"/>
    </source>
</evidence>
<dbReference type="EMBL" id="KB296474">
    <property type="protein sequence ID" value="ELU11714.1"/>
    <property type="molecule type" value="Genomic_DNA"/>
</dbReference>
<evidence type="ECO:0000313" key="6">
    <source>
        <dbReference type="EnsemblMetazoa" id="CapteP21329"/>
    </source>
</evidence>
<keyword evidence="7" id="KW-1185">Reference proteome</keyword>
<dbReference type="GO" id="GO:0004867">
    <property type="term" value="F:serine-type endopeptidase inhibitor activity"/>
    <property type="evidence" value="ECO:0007669"/>
    <property type="project" value="UniProtKB-KW"/>
</dbReference>
<organism evidence="5">
    <name type="scientific">Capitella teleta</name>
    <name type="common">Polychaete worm</name>
    <dbReference type="NCBI Taxonomy" id="283909"/>
    <lineage>
        <taxon>Eukaryota</taxon>
        <taxon>Metazoa</taxon>
        <taxon>Spiralia</taxon>
        <taxon>Lophotrochozoa</taxon>
        <taxon>Annelida</taxon>
        <taxon>Polychaeta</taxon>
        <taxon>Sedentaria</taxon>
        <taxon>Scolecida</taxon>
        <taxon>Capitellidae</taxon>
        <taxon>Capitella</taxon>
    </lineage>
</organism>
<feature type="region of interest" description="Disordered" evidence="4">
    <location>
        <begin position="1"/>
        <end position="23"/>
    </location>
</feature>
<accession>R7UZK3</accession>
<dbReference type="PANTHER" id="PTHR33091:SF29">
    <property type="entry name" value="SUBTILISIN INHIBITOR 1"/>
    <property type="match status" value="1"/>
</dbReference>
<evidence type="ECO:0000256" key="1">
    <source>
        <dbReference type="ARBA" id="ARBA00008210"/>
    </source>
</evidence>
<dbReference type="Gene3D" id="3.30.10.10">
    <property type="entry name" value="Trypsin Inhibitor V, subunit A"/>
    <property type="match status" value="1"/>
</dbReference>
<keyword evidence="2" id="KW-0646">Protease inhibitor</keyword>
<dbReference type="AlphaFoldDB" id="R7UZK3"/>
<comment type="similarity">
    <text evidence="1">Belongs to the protease inhibitor I13 (potato type I serine protease inhibitor) family.</text>
</comment>
<dbReference type="Pfam" id="PF00280">
    <property type="entry name" value="potato_inhibit"/>
    <property type="match status" value="1"/>
</dbReference>
<dbReference type="InterPro" id="IPR036354">
    <property type="entry name" value="Prot_inh_pot1_sf"/>
</dbReference>
<evidence type="ECO:0000313" key="5">
    <source>
        <dbReference type="EMBL" id="ELU11714.1"/>
    </source>
</evidence>
<dbReference type="GO" id="GO:0009611">
    <property type="term" value="P:response to wounding"/>
    <property type="evidence" value="ECO:0007669"/>
    <property type="project" value="InterPro"/>
</dbReference>
<dbReference type="HOGENOM" id="CLU_158942_4_0_1"/>
<reference evidence="5 7" key="2">
    <citation type="journal article" date="2013" name="Nature">
        <title>Insights into bilaterian evolution from three spiralian genomes.</title>
        <authorList>
            <person name="Simakov O."/>
            <person name="Marletaz F."/>
            <person name="Cho S.J."/>
            <person name="Edsinger-Gonzales E."/>
            <person name="Havlak P."/>
            <person name="Hellsten U."/>
            <person name="Kuo D.H."/>
            <person name="Larsson T."/>
            <person name="Lv J."/>
            <person name="Arendt D."/>
            <person name="Savage R."/>
            <person name="Osoegawa K."/>
            <person name="de Jong P."/>
            <person name="Grimwood J."/>
            <person name="Chapman J.A."/>
            <person name="Shapiro H."/>
            <person name="Aerts A."/>
            <person name="Otillar R.P."/>
            <person name="Terry A.Y."/>
            <person name="Boore J.L."/>
            <person name="Grigoriev I.V."/>
            <person name="Lindberg D.R."/>
            <person name="Seaver E.C."/>
            <person name="Weisblat D.A."/>
            <person name="Putnam N.H."/>
            <person name="Rokhsar D.S."/>
        </authorList>
    </citation>
    <scope>NUCLEOTIDE SEQUENCE</scope>
    <source>
        <strain evidence="5 7">I ESC-2004</strain>
    </source>
</reference>
<reference evidence="7" key="1">
    <citation type="submission" date="2012-12" db="EMBL/GenBank/DDBJ databases">
        <authorList>
            <person name="Hellsten U."/>
            <person name="Grimwood J."/>
            <person name="Chapman J.A."/>
            <person name="Shapiro H."/>
            <person name="Aerts A."/>
            <person name="Otillar R.P."/>
            <person name="Terry A.Y."/>
            <person name="Boore J.L."/>
            <person name="Simakov O."/>
            <person name="Marletaz F."/>
            <person name="Cho S.-J."/>
            <person name="Edsinger-Gonzales E."/>
            <person name="Havlak P."/>
            <person name="Kuo D.-H."/>
            <person name="Larsson T."/>
            <person name="Lv J."/>
            <person name="Arendt D."/>
            <person name="Savage R."/>
            <person name="Osoegawa K."/>
            <person name="de Jong P."/>
            <person name="Lindberg D.R."/>
            <person name="Seaver E.C."/>
            <person name="Weisblat D.A."/>
            <person name="Putnam N.H."/>
            <person name="Grigoriev I.V."/>
            <person name="Rokhsar D.S."/>
        </authorList>
    </citation>
    <scope>NUCLEOTIDE SEQUENCE</scope>
    <source>
        <strain evidence="7">I ESC-2004</strain>
    </source>
</reference>
<dbReference type="STRING" id="283909.R7UZK3"/>
<dbReference type="EnsemblMetazoa" id="CapteT21329">
    <property type="protein sequence ID" value="CapteP21329"/>
    <property type="gene ID" value="CapteG21329"/>
</dbReference>
<keyword evidence="3" id="KW-0722">Serine protease inhibitor</keyword>
<gene>
    <name evidence="5" type="ORF">CAPTEDRAFT_21329</name>
</gene>
<dbReference type="PRINTS" id="PR00292">
    <property type="entry name" value="POTATOINHBTR"/>
</dbReference>
<name>R7UZK3_CAPTE</name>
<evidence type="ECO:0000256" key="2">
    <source>
        <dbReference type="ARBA" id="ARBA00022690"/>
    </source>
</evidence>
<dbReference type="InterPro" id="IPR000864">
    <property type="entry name" value="Prot_inh_pot1"/>
</dbReference>
<proteinExistence type="inferred from homology"/>
<dbReference type="EMBL" id="AMQN01005646">
    <property type="status" value="NOT_ANNOTATED_CDS"/>
    <property type="molecule type" value="Genomic_DNA"/>
</dbReference>
<evidence type="ECO:0008006" key="8">
    <source>
        <dbReference type="Google" id="ProtNLM"/>
    </source>
</evidence>
<dbReference type="OrthoDB" id="10013825at2759"/>
<evidence type="ECO:0000256" key="3">
    <source>
        <dbReference type="ARBA" id="ARBA00022900"/>
    </source>
</evidence>
<protein>
    <recommendedName>
        <fullName evidence="8">Proteinase inhibitor I78</fullName>
    </recommendedName>
</protein>